<feature type="region of interest" description="Disordered" evidence="1">
    <location>
        <begin position="247"/>
        <end position="290"/>
    </location>
</feature>
<evidence type="ECO:0000313" key="3">
    <source>
        <dbReference type="Proteomes" id="UP000800235"/>
    </source>
</evidence>
<comment type="caution">
    <text evidence="2">The sequence shown here is derived from an EMBL/GenBank/DDBJ whole genome shotgun (WGS) entry which is preliminary data.</text>
</comment>
<dbReference type="Proteomes" id="UP000800235">
    <property type="component" value="Unassembled WGS sequence"/>
</dbReference>
<accession>A0A9P4NZK9</accession>
<dbReference type="EMBL" id="MU007013">
    <property type="protein sequence ID" value="KAF2435415.1"/>
    <property type="molecule type" value="Genomic_DNA"/>
</dbReference>
<protein>
    <submittedName>
        <fullName evidence="2">Uncharacterized protein</fullName>
    </submittedName>
</protein>
<evidence type="ECO:0000313" key="2">
    <source>
        <dbReference type="EMBL" id="KAF2435415.1"/>
    </source>
</evidence>
<evidence type="ECO:0000256" key="1">
    <source>
        <dbReference type="SAM" id="MobiDB-lite"/>
    </source>
</evidence>
<gene>
    <name evidence="2" type="ORF">EJ08DRAFT_336968</name>
</gene>
<keyword evidence="3" id="KW-1185">Reference proteome</keyword>
<name>A0A9P4NZK9_9PEZI</name>
<proteinExistence type="predicted"/>
<dbReference type="AlphaFoldDB" id="A0A9P4NZK9"/>
<organism evidence="2 3">
    <name type="scientific">Tothia fuscella</name>
    <dbReference type="NCBI Taxonomy" id="1048955"/>
    <lineage>
        <taxon>Eukaryota</taxon>
        <taxon>Fungi</taxon>
        <taxon>Dikarya</taxon>
        <taxon>Ascomycota</taxon>
        <taxon>Pezizomycotina</taxon>
        <taxon>Dothideomycetes</taxon>
        <taxon>Pleosporomycetidae</taxon>
        <taxon>Venturiales</taxon>
        <taxon>Cylindrosympodiaceae</taxon>
        <taxon>Tothia</taxon>
    </lineage>
</organism>
<sequence length="290" mass="32759">MFNCADHAVKVVTEHTYKLTEGKDLVRKLLEVTKRNLPRMRADAEMRFKEHSKINCRSFHALCTKRGDHTIRRKEGADQRIDCNADYSKTIEKCLSSMFIYLAGSSLADIDSQNASQIAKLFDRLLGSVIAAITDLAEDPNTLKSSPTLRTYILTMLIYLVRKFETLKRETLETIRTMIRSNTFEGEYTKLAMDHAYKNATQVPGGRDNEKFSHQKECVLAGLTGSLLNPPEAVHAQHKDLCVKHGLSEPSEATSQDSKIKVEKMETSNYADDDSLLVPGPNGQKRKYEE</sequence>
<reference evidence="2" key="1">
    <citation type="journal article" date="2020" name="Stud. Mycol.">
        <title>101 Dothideomycetes genomes: a test case for predicting lifestyles and emergence of pathogens.</title>
        <authorList>
            <person name="Haridas S."/>
            <person name="Albert R."/>
            <person name="Binder M."/>
            <person name="Bloem J."/>
            <person name="Labutti K."/>
            <person name="Salamov A."/>
            <person name="Andreopoulos B."/>
            <person name="Baker S."/>
            <person name="Barry K."/>
            <person name="Bills G."/>
            <person name="Bluhm B."/>
            <person name="Cannon C."/>
            <person name="Castanera R."/>
            <person name="Culley D."/>
            <person name="Daum C."/>
            <person name="Ezra D."/>
            <person name="Gonzalez J."/>
            <person name="Henrissat B."/>
            <person name="Kuo A."/>
            <person name="Liang C."/>
            <person name="Lipzen A."/>
            <person name="Lutzoni F."/>
            <person name="Magnuson J."/>
            <person name="Mondo S."/>
            <person name="Nolan M."/>
            <person name="Ohm R."/>
            <person name="Pangilinan J."/>
            <person name="Park H.-J."/>
            <person name="Ramirez L."/>
            <person name="Alfaro M."/>
            <person name="Sun H."/>
            <person name="Tritt A."/>
            <person name="Yoshinaga Y."/>
            <person name="Zwiers L.-H."/>
            <person name="Turgeon B."/>
            <person name="Goodwin S."/>
            <person name="Spatafora J."/>
            <person name="Crous P."/>
            <person name="Grigoriev I."/>
        </authorList>
    </citation>
    <scope>NUCLEOTIDE SEQUENCE</scope>
    <source>
        <strain evidence="2">CBS 130266</strain>
    </source>
</reference>